<dbReference type="SUPFAM" id="SSF53244">
    <property type="entry name" value="MurD-like peptide ligases, peptide-binding domain"/>
    <property type="match status" value="1"/>
</dbReference>
<evidence type="ECO:0000256" key="3">
    <source>
        <dbReference type="ARBA" id="ARBA00022960"/>
    </source>
</evidence>
<evidence type="ECO:0000256" key="6">
    <source>
        <dbReference type="ARBA" id="ARBA00023316"/>
    </source>
</evidence>
<dbReference type="Pfam" id="PF01225">
    <property type="entry name" value="Mur_ligase"/>
    <property type="match status" value="1"/>
</dbReference>
<feature type="modified residue" description="N6-carboxylysine" evidence="7">
    <location>
        <position position="215"/>
    </location>
</feature>
<keyword evidence="13" id="KW-1185">Reference proteome</keyword>
<keyword evidence="7" id="KW-0963">Cytoplasm</keyword>
<evidence type="ECO:0000256" key="4">
    <source>
        <dbReference type="ARBA" id="ARBA00022984"/>
    </source>
</evidence>
<dbReference type="HAMAP" id="MF_00208">
    <property type="entry name" value="MurE"/>
    <property type="match status" value="1"/>
</dbReference>
<feature type="binding site" evidence="7">
    <location>
        <position position="175"/>
    </location>
    <ligand>
        <name>UDP-N-acetyl-alpha-D-muramoyl-L-alanyl-D-glutamate</name>
        <dbReference type="ChEBI" id="CHEBI:83900"/>
    </ligand>
</feature>
<dbReference type="InterPro" id="IPR004101">
    <property type="entry name" value="Mur_ligase_C"/>
</dbReference>
<dbReference type="NCBIfam" id="TIGR01085">
    <property type="entry name" value="murE"/>
    <property type="match status" value="1"/>
</dbReference>
<reference evidence="12 13" key="1">
    <citation type="submission" date="2020-08" db="EMBL/GenBank/DDBJ databases">
        <title>Comparative genomics of Francisella species.</title>
        <authorList>
            <person name="Sahl J."/>
            <person name="Sjodin A."/>
            <person name="Wagner D."/>
            <person name="Forsman M."/>
        </authorList>
    </citation>
    <scope>NUCLEOTIDE SEQUENCE [LARGE SCALE GENOMIC DNA]</scope>
    <source>
        <strain evidence="12 13">F1093</strain>
    </source>
</reference>
<keyword evidence="5 7" id="KW-0131">Cell cycle</keyword>
<dbReference type="InterPro" id="IPR036615">
    <property type="entry name" value="Mur_ligase_C_dom_sf"/>
</dbReference>
<evidence type="ECO:0000259" key="11">
    <source>
        <dbReference type="Pfam" id="PF08245"/>
    </source>
</evidence>
<keyword evidence="4 7" id="KW-0573">Peptidoglycan synthesis</keyword>
<feature type="binding site" evidence="7">
    <location>
        <position position="30"/>
    </location>
    <ligand>
        <name>UDP-N-acetyl-alpha-D-muramoyl-L-alanyl-D-glutamate</name>
        <dbReference type="ChEBI" id="CHEBI:83900"/>
    </ligand>
</feature>
<keyword evidence="7" id="KW-0067">ATP-binding</keyword>
<comment type="cofactor">
    <cofactor evidence="7">
        <name>Mg(2+)</name>
        <dbReference type="ChEBI" id="CHEBI:18420"/>
    </cofactor>
</comment>
<evidence type="ECO:0000313" key="12">
    <source>
        <dbReference type="EMBL" id="MBK2302061.1"/>
    </source>
</evidence>
<dbReference type="InterPro" id="IPR036565">
    <property type="entry name" value="Mur-like_cat_sf"/>
</dbReference>
<dbReference type="InterPro" id="IPR005761">
    <property type="entry name" value="UDP-N-AcMur-Glu-dNH2Pim_ligase"/>
</dbReference>
<proteinExistence type="inferred from homology"/>
<keyword evidence="7" id="KW-0460">Magnesium</keyword>
<evidence type="ECO:0000256" key="8">
    <source>
        <dbReference type="RuleBase" id="RU004135"/>
    </source>
</evidence>
<keyword evidence="6 7" id="KW-0961">Cell wall biogenesis/degradation</keyword>
<comment type="caution">
    <text evidence="7">Lacks conserved residue(s) required for the propagation of feature annotation.</text>
</comment>
<comment type="PTM">
    <text evidence="7">Carboxylation is probably crucial for Mg(2+) binding and, consequently, for the gamma-phosphate positioning of ATP.</text>
</comment>
<gene>
    <name evidence="7" type="primary">murE</name>
    <name evidence="12" type="ORF">IBE52_03960</name>
</gene>
<dbReference type="SUPFAM" id="SSF53623">
    <property type="entry name" value="MurD-like peptide ligases, catalytic domain"/>
    <property type="match status" value="1"/>
</dbReference>
<feature type="domain" description="Mur ligase C-terminal" evidence="10">
    <location>
        <begin position="326"/>
        <end position="452"/>
    </location>
</feature>
<dbReference type="InterPro" id="IPR013221">
    <property type="entry name" value="Mur_ligase_cen"/>
</dbReference>
<comment type="caution">
    <text evidence="12">The sequence shown here is derived from an EMBL/GenBank/DDBJ whole genome shotgun (WGS) entry which is preliminary data.</text>
</comment>
<accession>A0ABS1GB73</accession>
<dbReference type="EMBL" id="JACTSG010000002">
    <property type="protein sequence ID" value="MBK2302061.1"/>
    <property type="molecule type" value="Genomic_DNA"/>
</dbReference>
<dbReference type="NCBIfam" id="NF001126">
    <property type="entry name" value="PRK00139.1-4"/>
    <property type="match status" value="1"/>
</dbReference>
<keyword evidence="7 12" id="KW-0436">Ligase</keyword>
<feature type="domain" description="Mur ligase N-terminal catalytic" evidence="9">
    <location>
        <begin position="22"/>
        <end position="86"/>
    </location>
</feature>
<dbReference type="InterPro" id="IPR035911">
    <property type="entry name" value="MurE/MurF_N"/>
</dbReference>
<keyword evidence="3 7" id="KW-0133">Cell shape</keyword>
<dbReference type="GO" id="GO:0008765">
    <property type="term" value="F:UDP-N-acetylmuramoylalanyl-D-glutamate-2,6-diaminopimelate ligase activity"/>
    <property type="evidence" value="ECO:0007669"/>
    <property type="project" value="UniProtKB-EC"/>
</dbReference>
<dbReference type="PANTHER" id="PTHR23135:SF4">
    <property type="entry name" value="UDP-N-ACETYLMURAMOYL-L-ALANYL-D-GLUTAMATE--2,6-DIAMINOPIMELATE LIGASE MURE HOMOLOG, CHLOROPLASTIC"/>
    <property type="match status" value="1"/>
</dbReference>
<dbReference type="Gene3D" id="3.40.1190.10">
    <property type="entry name" value="Mur-like, catalytic domain"/>
    <property type="match status" value="1"/>
</dbReference>
<comment type="subcellular location">
    <subcellularLocation>
        <location evidence="7 8">Cytoplasm</location>
    </subcellularLocation>
</comment>
<keyword evidence="7" id="KW-0547">Nucleotide-binding</keyword>
<dbReference type="EC" id="6.3.2.-" evidence="7"/>
<dbReference type="SUPFAM" id="SSF63418">
    <property type="entry name" value="MurE/MurF N-terminal domain"/>
    <property type="match status" value="1"/>
</dbReference>
<feature type="binding site" evidence="7">
    <location>
        <position position="181"/>
    </location>
    <ligand>
        <name>UDP-N-acetyl-alpha-D-muramoyl-L-alanyl-D-glutamate</name>
        <dbReference type="ChEBI" id="CHEBI:83900"/>
    </ligand>
</feature>
<protein>
    <recommendedName>
        <fullName evidence="7">UDP-N-acetylmuramyl-tripeptide synthetase</fullName>
        <ecNumber evidence="7">6.3.2.-</ecNumber>
    </recommendedName>
    <alternativeName>
        <fullName evidence="7">UDP-MurNAc-tripeptide synthetase</fullName>
    </alternativeName>
</protein>
<comment type="similarity">
    <text evidence="1 7">Belongs to the MurCDEF family. MurE subfamily.</text>
</comment>
<dbReference type="InterPro" id="IPR000713">
    <property type="entry name" value="Mur_ligase_N"/>
</dbReference>
<dbReference type="Gene3D" id="3.40.1390.10">
    <property type="entry name" value="MurE/MurF, N-terminal domain"/>
    <property type="match status" value="1"/>
</dbReference>
<organism evidence="12 13">
    <name type="scientific">Francisella philomiragia</name>
    <dbReference type="NCBI Taxonomy" id="28110"/>
    <lineage>
        <taxon>Bacteria</taxon>
        <taxon>Pseudomonadati</taxon>
        <taxon>Pseudomonadota</taxon>
        <taxon>Gammaproteobacteria</taxon>
        <taxon>Thiotrichales</taxon>
        <taxon>Francisellaceae</taxon>
        <taxon>Francisella</taxon>
    </lineage>
</organism>
<comment type="pathway">
    <text evidence="7 8">Cell wall biogenesis; peptidoglycan biosynthesis.</text>
</comment>
<keyword evidence="2 7" id="KW-0132">Cell division</keyword>
<name>A0ABS1GB73_9GAMM</name>
<feature type="binding site" evidence="7">
    <location>
        <begin position="150"/>
        <end position="151"/>
    </location>
    <ligand>
        <name>UDP-N-acetyl-alpha-D-muramoyl-L-alanyl-D-glutamate</name>
        <dbReference type="ChEBI" id="CHEBI:83900"/>
    </ligand>
</feature>
<dbReference type="Proteomes" id="UP000760407">
    <property type="component" value="Unassembled WGS sequence"/>
</dbReference>
<sequence>MKSINQILKFLDIQTLSQNNFEIESLSLDSRKCDAKSAFIALKGLSNDGNKYIDSVLAKGVSLVLTDSHEFEDHKCVFYIQNLKDKLSNLAKWFYDYKKPQNIVGITGTNGKTSISSYIAQLQKLLDQKSLLLGTNGNGIYPDLKESTHTTLDILSLYQTISYYKNYQNLVMEVSSHSLDQKRTEGLDFDIAVFSNLSHDHLDYHKTMDNYFEAKAKLFQFKSLKKAVINIDDEYGLKLCKVSNCEIVTVSLKSKKADIYIASKSIENMQTSFDLYISQKYMGTYQTSLVGEFNLMNLGLSLAALDDSSTREQLLENISKLKPVKGRMEVIALVNGAKIIIDYAHTPDALEKALQTLANYHLNNLWCIFGCGGNRDTTKRPIMAQIAEEYANKVVVTEDNNRFENIESIFDDIKKGFRHPERHTFIHSREKAIKYTIENSKANDVILLAGKGHECYLDKNGIKEYFDEREVIAKYKNTTPST</sequence>
<feature type="binding site" evidence="7">
    <location>
        <position position="183"/>
    </location>
    <ligand>
        <name>UDP-N-acetyl-alpha-D-muramoyl-L-alanyl-D-glutamate</name>
        <dbReference type="ChEBI" id="CHEBI:83900"/>
    </ligand>
</feature>
<evidence type="ECO:0000313" key="13">
    <source>
        <dbReference type="Proteomes" id="UP000760407"/>
    </source>
</evidence>
<evidence type="ECO:0000259" key="10">
    <source>
        <dbReference type="Pfam" id="PF02875"/>
    </source>
</evidence>
<evidence type="ECO:0000256" key="7">
    <source>
        <dbReference type="HAMAP-Rule" id="MF_00208"/>
    </source>
</evidence>
<dbReference type="Gene3D" id="3.90.190.20">
    <property type="entry name" value="Mur ligase, C-terminal domain"/>
    <property type="match status" value="1"/>
</dbReference>
<comment type="function">
    <text evidence="7">Catalyzes the addition of an amino acid to the nucleotide precursor UDP-N-acetylmuramoyl-L-alanyl-D-glutamate (UMAG) in the biosynthesis of bacterial cell-wall peptidoglycan.</text>
</comment>
<evidence type="ECO:0000256" key="1">
    <source>
        <dbReference type="ARBA" id="ARBA00005898"/>
    </source>
</evidence>
<evidence type="ECO:0000256" key="2">
    <source>
        <dbReference type="ARBA" id="ARBA00022618"/>
    </source>
</evidence>
<feature type="binding site" evidence="7">
    <location>
        <position position="28"/>
    </location>
    <ligand>
        <name>UDP-N-acetyl-alpha-D-muramoyl-L-alanyl-D-glutamate</name>
        <dbReference type="ChEBI" id="CHEBI:83900"/>
    </ligand>
</feature>
<dbReference type="Pfam" id="PF02875">
    <property type="entry name" value="Mur_ligase_C"/>
    <property type="match status" value="1"/>
</dbReference>
<feature type="binding site" evidence="7">
    <location>
        <begin position="108"/>
        <end position="114"/>
    </location>
    <ligand>
        <name>ATP</name>
        <dbReference type="ChEBI" id="CHEBI:30616"/>
    </ligand>
</feature>
<dbReference type="RefSeq" id="WP_200166095.1">
    <property type="nucleotide sequence ID" value="NZ_JACTSG010000002.1"/>
</dbReference>
<evidence type="ECO:0000259" key="9">
    <source>
        <dbReference type="Pfam" id="PF01225"/>
    </source>
</evidence>
<dbReference type="PANTHER" id="PTHR23135">
    <property type="entry name" value="MUR LIGASE FAMILY MEMBER"/>
    <property type="match status" value="1"/>
</dbReference>
<evidence type="ECO:0000256" key="5">
    <source>
        <dbReference type="ARBA" id="ARBA00023306"/>
    </source>
</evidence>
<dbReference type="Pfam" id="PF08245">
    <property type="entry name" value="Mur_ligase_M"/>
    <property type="match status" value="1"/>
</dbReference>
<feature type="domain" description="Mur ligase central" evidence="11">
    <location>
        <begin position="106"/>
        <end position="304"/>
    </location>
</feature>